<dbReference type="Proteomes" id="UP000824236">
    <property type="component" value="Unassembled WGS sequence"/>
</dbReference>
<proteinExistence type="predicted"/>
<dbReference type="AlphaFoldDB" id="A0A9E2KFX9"/>
<accession>A0A9E2KFX9</accession>
<comment type="caution">
    <text evidence="2">The sequence shown here is derived from an EMBL/GenBank/DDBJ whole genome shotgun (WGS) entry which is preliminary data.</text>
</comment>
<feature type="signal peptide" evidence="1">
    <location>
        <begin position="1"/>
        <end position="19"/>
    </location>
</feature>
<reference evidence="2" key="2">
    <citation type="submission" date="2021-04" db="EMBL/GenBank/DDBJ databases">
        <authorList>
            <person name="Gilroy R."/>
        </authorList>
    </citation>
    <scope>NUCLEOTIDE SEQUENCE</scope>
    <source>
        <strain evidence="2">B3-3758</strain>
    </source>
</reference>
<evidence type="ECO:0000256" key="1">
    <source>
        <dbReference type="SAM" id="SignalP"/>
    </source>
</evidence>
<gene>
    <name evidence="2" type="ORF">H9791_07675</name>
</gene>
<organism evidence="2 3">
    <name type="scientific">Candidatus Bacteroides intestinipullorum</name>
    <dbReference type="NCBI Taxonomy" id="2838471"/>
    <lineage>
        <taxon>Bacteria</taxon>
        <taxon>Pseudomonadati</taxon>
        <taxon>Bacteroidota</taxon>
        <taxon>Bacteroidia</taxon>
        <taxon>Bacteroidales</taxon>
        <taxon>Bacteroidaceae</taxon>
        <taxon>Bacteroides</taxon>
    </lineage>
</organism>
<evidence type="ECO:0000313" key="3">
    <source>
        <dbReference type="Proteomes" id="UP000824236"/>
    </source>
</evidence>
<keyword evidence="1" id="KW-0732">Signal</keyword>
<feature type="chain" id="PRO_5039095405" evidence="1">
    <location>
        <begin position="20"/>
        <end position="217"/>
    </location>
</feature>
<reference evidence="2" key="1">
    <citation type="journal article" date="2021" name="PeerJ">
        <title>Extensive microbial diversity within the chicken gut microbiome revealed by metagenomics and culture.</title>
        <authorList>
            <person name="Gilroy R."/>
            <person name="Ravi A."/>
            <person name="Getino M."/>
            <person name="Pursley I."/>
            <person name="Horton D.L."/>
            <person name="Alikhan N.F."/>
            <person name="Baker D."/>
            <person name="Gharbi K."/>
            <person name="Hall N."/>
            <person name="Watson M."/>
            <person name="Adriaenssens E.M."/>
            <person name="Foster-Nyarko E."/>
            <person name="Jarju S."/>
            <person name="Secka A."/>
            <person name="Antonio M."/>
            <person name="Oren A."/>
            <person name="Chaudhuri R.R."/>
            <person name="La Ragione R."/>
            <person name="Hildebrand F."/>
            <person name="Pallen M.J."/>
        </authorList>
    </citation>
    <scope>NUCLEOTIDE SEQUENCE</scope>
    <source>
        <strain evidence="2">B3-3758</strain>
    </source>
</reference>
<sequence>MPVLGIVLAATLAVLPLSAQEGGGKKSVLSVQVGPSGYTGRFLGITRPTHAYRSDLRPGMAWNVFYGYRGLSTGKNGLHVGPGLLYQGSFYRASWTDGSDHIGMHYLAPQFAFFGQHGPWAWQAALGVGWLHYNDHSRVYGKPRQVTMNKLGGNLSVEGEYLLTPQWGISARLNWLLSTSDRYQLEYHGEHYSVKHPDTGEGYFGQLALLVGVNWHF</sequence>
<protein>
    <submittedName>
        <fullName evidence="2">Uncharacterized protein</fullName>
    </submittedName>
</protein>
<name>A0A9E2KFX9_9BACE</name>
<dbReference type="EMBL" id="JAHLFO010000109">
    <property type="protein sequence ID" value="MBU3814372.1"/>
    <property type="molecule type" value="Genomic_DNA"/>
</dbReference>
<evidence type="ECO:0000313" key="2">
    <source>
        <dbReference type="EMBL" id="MBU3814372.1"/>
    </source>
</evidence>